<organism evidence="6 7">
    <name type="scientific">Thalassospira marina</name>
    <dbReference type="NCBI Taxonomy" id="2048283"/>
    <lineage>
        <taxon>Bacteria</taxon>
        <taxon>Pseudomonadati</taxon>
        <taxon>Pseudomonadota</taxon>
        <taxon>Alphaproteobacteria</taxon>
        <taxon>Rhodospirillales</taxon>
        <taxon>Thalassospiraceae</taxon>
        <taxon>Thalassospira</taxon>
    </lineage>
</organism>
<keyword evidence="2 4" id="KW-0547">Nucleotide-binding</keyword>
<dbReference type="Gene3D" id="3.40.50.10420">
    <property type="entry name" value="NagB/RpiA/CoA transferase-like"/>
    <property type="match status" value="1"/>
</dbReference>
<sequence length="218" mass="23902">MNPQHSPVYMPNLPKPPHNPNDADTIADWRKQVRKALLAARTDMPGEMRIPAVAAICRLLKDVLASTDLPAKARVGFYWPVQGEIDVTNVIGAHIAKGGQAALPVVTARHQPMVFHRWTPDTTMVTGFANIAIPATQADQEPVVPDVIFAPLVGFDQQGYRLGYGGGFFDRTLEALGFKPVVIGIGFAHARLNTIFPHQYDVPVDILITEQGVEYFGR</sequence>
<dbReference type="PANTHER" id="PTHR23407">
    <property type="entry name" value="ATPASE INHIBITOR/5-FORMYLTETRAHYDROFOLATE CYCLO-LIGASE"/>
    <property type="match status" value="1"/>
</dbReference>
<comment type="cofactor">
    <cofactor evidence="4">
        <name>Mg(2+)</name>
        <dbReference type="ChEBI" id="CHEBI:18420"/>
    </cofactor>
</comment>
<keyword evidence="4" id="KW-0460">Magnesium</keyword>
<dbReference type="InterPro" id="IPR037171">
    <property type="entry name" value="NagB/RpiA_transferase-like"/>
</dbReference>
<evidence type="ECO:0000313" key="6">
    <source>
        <dbReference type="EMBL" id="AUG52209.1"/>
    </source>
</evidence>
<evidence type="ECO:0000256" key="2">
    <source>
        <dbReference type="ARBA" id="ARBA00022741"/>
    </source>
</evidence>
<keyword evidence="7" id="KW-1185">Reference proteome</keyword>
<feature type="region of interest" description="Disordered" evidence="5">
    <location>
        <begin position="1"/>
        <end position="21"/>
    </location>
</feature>
<evidence type="ECO:0000256" key="5">
    <source>
        <dbReference type="SAM" id="MobiDB-lite"/>
    </source>
</evidence>
<dbReference type="PIRSF" id="PIRSF006806">
    <property type="entry name" value="FTHF_cligase"/>
    <property type="match status" value="1"/>
</dbReference>
<keyword evidence="3 4" id="KW-0067">ATP-binding</keyword>
<protein>
    <recommendedName>
        <fullName evidence="4">5-formyltetrahydrofolate cyclo-ligase</fullName>
        <ecNumber evidence="4">6.3.3.2</ecNumber>
    </recommendedName>
</protein>
<evidence type="ECO:0000256" key="4">
    <source>
        <dbReference type="RuleBase" id="RU361279"/>
    </source>
</evidence>
<dbReference type="PANTHER" id="PTHR23407:SF1">
    <property type="entry name" value="5-FORMYLTETRAHYDROFOLATE CYCLO-LIGASE"/>
    <property type="match status" value="1"/>
</dbReference>
<dbReference type="RefSeq" id="WP_101284193.1">
    <property type="nucleotide sequence ID" value="NZ_CP024199.1"/>
</dbReference>
<accession>A0ABN5FL26</accession>
<gene>
    <name evidence="6" type="ORF">CSC3H3_05325</name>
</gene>
<evidence type="ECO:0000313" key="7">
    <source>
        <dbReference type="Proteomes" id="UP000233458"/>
    </source>
</evidence>
<dbReference type="InterPro" id="IPR024185">
    <property type="entry name" value="FTHF_cligase-like_sf"/>
</dbReference>
<dbReference type="EC" id="6.3.3.2" evidence="4"/>
<name>A0ABN5FL26_9PROT</name>
<reference evidence="6 7" key="1">
    <citation type="submission" date="2017-10" db="EMBL/GenBank/DDBJ databases">
        <title>Biodiversity and function of Thalassospira species in the particle-attached aromatic-hydrocarbon-degrading consortia from the surface seawater of the China South Sea.</title>
        <authorList>
            <person name="Dong C."/>
            <person name="Liu R."/>
            <person name="Shao Z."/>
        </authorList>
    </citation>
    <scope>NUCLEOTIDE SEQUENCE [LARGE SCALE GENOMIC DNA]</scope>
    <source>
        <strain evidence="6 7">CSC3H3</strain>
    </source>
</reference>
<dbReference type="NCBIfam" id="TIGR02727">
    <property type="entry name" value="MTHFS_bact"/>
    <property type="match status" value="1"/>
</dbReference>
<dbReference type="InterPro" id="IPR002698">
    <property type="entry name" value="FTHF_cligase"/>
</dbReference>
<proteinExistence type="inferred from homology"/>
<evidence type="ECO:0000256" key="1">
    <source>
        <dbReference type="ARBA" id="ARBA00010638"/>
    </source>
</evidence>
<dbReference type="EMBL" id="CP024199">
    <property type="protein sequence ID" value="AUG52209.1"/>
    <property type="molecule type" value="Genomic_DNA"/>
</dbReference>
<dbReference type="SUPFAM" id="SSF100950">
    <property type="entry name" value="NagB/RpiA/CoA transferase-like"/>
    <property type="match status" value="1"/>
</dbReference>
<comment type="catalytic activity">
    <reaction evidence="4">
        <text>(6S)-5-formyl-5,6,7,8-tetrahydrofolate + ATP = (6R)-5,10-methenyltetrahydrofolate + ADP + phosphate</text>
        <dbReference type="Rhea" id="RHEA:10488"/>
        <dbReference type="ChEBI" id="CHEBI:30616"/>
        <dbReference type="ChEBI" id="CHEBI:43474"/>
        <dbReference type="ChEBI" id="CHEBI:57455"/>
        <dbReference type="ChEBI" id="CHEBI:57457"/>
        <dbReference type="ChEBI" id="CHEBI:456216"/>
        <dbReference type="EC" id="6.3.3.2"/>
    </reaction>
</comment>
<dbReference type="Proteomes" id="UP000233458">
    <property type="component" value="Chromosome"/>
</dbReference>
<dbReference type="Pfam" id="PF01812">
    <property type="entry name" value="5-FTHF_cyc-lig"/>
    <property type="match status" value="1"/>
</dbReference>
<keyword evidence="4" id="KW-0479">Metal-binding</keyword>
<comment type="similarity">
    <text evidence="1 4">Belongs to the 5-formyltetrahydrofolate cyclo-ligase family.</text>
</comment>
<evidence type="ECO:0000256" key="3">
    <source>
        <dbReference type="ARBA" id="ARBA00022840"/>
    </source>
</evidence>